<sequence>LLWVVELVLDRFSLGSQHVLLRQVPHGQSRRRRPHLVLPERDPPYERLALVRLAPSLGPARARRSRRTAERRPAGRPGPRHPATAPLHRGAQGPVERAARQPDPQRPGDRLVGRRWQRLLVTAVDARRRRRRSKGRRAGDGRCRGGRCGSWPELERWAGGAVDARDAVWSGAAGREGGQGPEERGDGGQGGRGQAARGQGGQALGLVLPQICNKRLCKVQP</sequence>
<feature type="compositionally biased region" description="Low complexity" evidence="1">
    <location>
        <begin position="75"/>
        <end position="86"/>
    </location>
</feature>
<reference evidence="2 3" key="1">
    <citation type="journal article" date="2015" name="Front. Microbiol.">
        <title>Genome sequence of the plant growth promoting endophytic yeast Rhodotorula graminis WP1.</title>
        <authorList>
            <person name="Firrincieli A."/>
            <person name="Otillar R."/>
            <person name="Salamov A."/>
            <person name="Schmutz J."/>
            <person name="Khan Z."/>
            <person name="Redman R.S."/>
            <person name="Fleck N.D."/>
            <person name="Lindquist E."/>
            <person name="Grigoriev I.V."/>
            <person name="Doty S.L."/>
        </authorList>
    </citation>
    <scope>NUCLEOTIDE SEQUENCE [LARGE SCALE GENOMIC DNA]</scope>
    <source>
        <strain evidence="2 3">WP1</strain>
    </source>
</reference>
<dbReference type="RefSeq" id="XP_018271781.1">
    <property type="nucleotide sequence ID" value="XM_018416494.1"/>
</dbReference>
<accession>A0A194S570</accession>
<dbReference type="EMBL" id="KQ474077">
    <property type="protein sequence ID" value="KPV75732.1"/>
    <property type="molecule type" value="Genomic_DNA"/>
</dbReference>
<feature type="region of interest" description="Disordered" evidence="1">
    <location>
        <begin position="171"/>
        <end position="200"/>
    </location>
</feature>
<proteinExistence type="predicted"/>
<name>A0A194S570_RHOGW</name>
<feature type="region of interest" description="Disordered" evidence="1">
    <location>
        <begin position="56"/>
        <end position="114"/>
    </location>
</feature>
<feature type="compositionally biased region" description="Gly residues" evidence="1">
    <location>
        <begin position="187"/>
        <end position="200"/>
    </location>
</feature>
<feature type="region of interest" description="Disordered" evidence="1">
    <location>
        <begin position="126"/>
        <end position="145"/>
    </location>
</feature>
<dbReference type="Proteomes" id="UP000053890">
    <property type="component" value="Unassembled WGS sequence"/>
</dbReference>
<feature type="non-terminal residue" evidence="2">
    <location>
        <position position="221"/>
    </location>
</feature>
<protein>
    <submittedName>
        <fullName evidence="2">Uncharacterized protein</fullName>
    </submittedName>
</protein>
<dbReference type="AlphaFoldDB" id="A0A194S570"/>
<feature type="compositionally biased region" description="Basic residues" evidence="1">
    <location>
        <begin position="127"/>
        <end position="136"/>
    </location>
</feature>
<gene>
    <name evidence="2" type="ORF">RHOBADRAFT_52763</name>
</gene>
<evidence type="ECO:0000313" key="2">
    <source>
        <dbReference type="EMBL" id="KPV75732.1"/>
    </source>
</evidence>
<dbReference type="GeneID" id="28976942"/>
<evidence type="ECO:0000313" key="3">
    <source>
        <dbReference type="Proteomes" id="UP000053890"/>
    </source>
</evidence>
<feature type="non-terminal residue" evidence="2">
    <location>
        <position position="1"/>
    </location>
</feature>
<organism evidence="2 3">
    <name type="scientific">Rhodotorula graminis (strain WP1)</name>
    <dbReference type="NCBI Taxonomy" id="578459"/>
    <lineage>
        <taxon>Eukaryota</taxon>
        <taxon>Fungi</taxon>
        <taxon>Dikarya</taxon>
        <taxon>Basidiomycota</taxon>
        <taxon>Pucciniomycotina</taxon>
        <taxon>Microbotryomycetes</taxon>
        <taxon>Sporidiobolales</taxon>
        <taxon>Sporidiobolaceae</taxon>
        <taxon>Rhodotorula</taxon>
    </lineage>
</organism>
<evidence type="ECO:0000256" key="1">
    <source>
        <dbReference type="SAM" id="MobiDB-lite"/>
    </source>
</evidence>
<keyword evidence="3" id="KW-1185">Reference proteome</keyword>